<evidence type="ECO:0000256" key="1">
    <source>
        <dbReference type="SAM" id="Phobius"/>
    </source>
</evidence>
<evidence type="ECO:0000313" key="2">
    <source>
        <dbReference type="EMBL" id="GBP07297.1"/>
    </source>
</evidence>
<protein>
    <submittedName>
        <fullName evidence="2">Uncharacterized protein</fullName>
    </submittedName>
</protein>
<sequence>MRHCHIIEPTGLRAPFPRPVTFTKSQLENNCDSDLKILRNYRHCKFAHSVGVGSRRLRAQHAEGGAVTPCAGCRSAPRCCRAINRAPLTCCSGVMLVLIMPVILIELTETVNTDGDVFLRQT</sequence>
<evidence type="ECO:0000313" key="3">
    <source>
        <dbReference type="Proteomes" id="UP000299102"/>
    </source>
</evidence>
<gene>
    <name evidence="2" type="ORF">EVAR_72860_1</name>
</gene>
<feature type="transmembrane region" description="Helical" evidence="1">
    <location>
        <begin position="86"/>
        <end position="105"/>
    </location>
</feature>
<keyword evidence="1" id="KW-1133">Transmembrane helix</keyword>
<proteinExistence type="predicted"/>
<keyword evidence="3" id="KW-1185">Reference proteome</keyword>
<dbReference type="AlphaFoldDB" id="A0A4C1T1D5"/>
<accession>A0A4C1T1D5</accession>
<keyword evidence="1" id="KW-0472">Membrane</keyword>
<organism evidence="2 3">
    <name type="scientific">Eumeta variegata</name>
    <name type="common">Bagworm moth</name>
    <name type="synonym">Eumeta japonica</name>
    <dbReference type="NCBI Taxonomy" id="151549"/>
    <lineage>
        <taxon>Eukaryota</taxon>
        <taxon>Metazoa</taxon>
        <taxon>Ecdysozoa</taxon>
        <taxon>Arthropoda</taxon>
        <taxon>Hexapoda</taxon>
        <taxon>Insecta</taxon>
        <taxon>Pterygota</taxon>
        <taxon>Neoptera</taxon>
        <taxon>Endopterygota</taxon>
        <taxon>Lepidoptera</taxon>
        <taxon>Glossata</taxon>
        <taxon>Ditrysia</taxon>
        <taxon>Tineoidea</taxon>
        <taxon>Psychidae</taxon>
        <taxon>Oiketicinae</taxon>
        <taxon>Eumeta</taxon>
    </lineage>
</organism>
<reference evidence="2 3" key="1">
    <citation type="journal article" date="2019" name="Commun. Biol.">
        <title>The bagworm genome reveals a unique fibroin gene that provides high tensile strength.</title>
        <authorList>
            <person name="Kono N."/>
            <person name="Nakamura H."/>
            <person name="Ohtoshi R."/>
            <person name="Tomita M."/>
            <person name="Numata K."/>
            <person name="Arakawa K."/>
        </authorList>
    </citation>
    <scope>NUCLEOTIDE SEQUENCE [LARGE SCALE GENOMIC DNA]</scope>
</reference>
<comment type="caution">
    <text evidence="2">The sequence shown here is derived from an EMBL/GenBank/DDBJ whole genome shotgun (WGS) entry which is preliminary data.</text>
</comment>
<dbReference type="EMBL" id="BGZK01004161">
    <property type="protein sequence ID" value="GBP07297.1"/>
    <property type="molecule type" value="Genomic_DNA"/>
</dbReference>
<keyword evidence="1" id="KW-0812">Transmembrane</keyword>
<name>A0A4C1T1D5_EUMVA</name>
<dbReference type="Proteomes" id="UP000299102">
    <property type="component" value="Unassembled WGS sequence"/>
</dbReference>